<comment type="caution">
    <text evidence="2">The sequence shown here is derived from an EMBL/GenBank/DDBJ whole genome shotgun (WGS) entry which is preliminary data.</text>
</comment>
<keyword evidence="3" id="KW-1185">Reference proteome</keyword>
<keyword evidence="1" id="KW-1133">Transmembrane helix</keyword>
<proteinExistence type="predicted"/>
<gene>
    <name evidence="2" type="ORF">HH304_05550</name>
</gene>
<dbReference type="AlphaFoldDB" id="A0A848IU41"/>
<dbReference type="Proteomes" id="UP000559010">
    <property type="component" value="Unassembled WGS sequence"/>
</dbReference>
<keyword evidence="1" id="KW-0472">Membrane</keyword>
<protein>
    <submittedName>
        <fullName evidence="2">Uncharacterized protein</fullName>
    </submittedName>
</protein>
<feature type="transmembrane region" description="Helical" evidence="1">
    <location>
        <begin position="7"/>
        <end position="28"/>
    </location>
</feature>
<evidence type="ECO:0000313" key="3">
    <source>
        <dbReference type="Proteomes" id="UP000559010"/>
    </source>
</evidence>
<reference evidence="2 3" key="1">
    <citation type="submission" date="2020-04" db="EMBL/GenBank/DDBJ databases">
        <title>Flammeovirgaceae bacterium KN852 isolated from deep sea.</title>
        <authorList>
            <person name="Zhang D.-C."/>
        </authorList>
    </citation>
    <scope>NUCLEOTIDE SEQUENCE [LARGE SCALE GENOMIC DNA]</scope>
    <source>
        <strain evidence="2 3">KN852</strain>
    </source>
</reference>
<feature type="transmembrane region" description="Helical" evidence="1">
    <location>
        <begin position="34"/>
        <end position="60"/>
    </location>
</feature>
<sequence>MHKGKVRILSILGIIVALLMIPAIGMQFTDEVNWSLFDFIVMGMLLLVTGVAIELVFRFIKKLDKKLLYIFIILILMVLIWMELAVGIFGTPFAGS</sequence>
<dbReference type="EMBL" id="JABBNU010000003">
    <property type="protein sequence ID" value="NMM47857.1"/>
    <property type="molecule type" value="Genomic_DNA"/>
</dbReference>
<keyword evidence="1" id="KW-0812">Transmembrane</keyword>
<accession>A0A848IU41</accession>
<evidence type="ECO:0000256" key="1">
    <source>
        <dbReference type="SAM" id="Phobius"/>
    </source>
</evidence>
<feature type="transmembrane region" description="Helical" evidence="1">
    <location>
        <begin position="67"/>
        <end position="90"/>
    </location>
</feature>
<name>A0A848IU41_9BACT</name>
<organism evidence="2 3">
    <name type="scientific">Marinigracilibium pacificum</name>
    <dbReference type="NCBI Taxonomy" id="2729599"/>
    <lineage>
        <taxon>Bacteria</taxon>
        <taxon>Pseudomonadati</taxon>
        <taxon>Bacteroidota</taxon>
        <taxon>Cytophagia</taxon>
        <taxon>Cytophagales</taxon>
        <taxon>Flammeovirgaceae</taxon>
        <taxon>Marinigracilibium</taxon>
    </lineage>
</organism>
<evidence type="ECO:0000313" key="2">
    <source>
        <dbReference type="EMBL" id="NMM47857.1"/>
    </source>
</evidence>